<feature type="region of interest" description="Disordered" evidence="1">
    <location>
        <begin position="1"/>
        <end position="26"/>
    </location>
</feature>
<evidence type="ECO:0000313" key="2">
    <source>
        <dbReference type="EMBL" id="ARF75685.1"/>
    </source>
</evidence>
<feature type="compositionally biased region" description="Low complexity" evidence="1">
    <location>
        <begin position="53"/>
        <end position="64"/>
    </location>
</feature>
<dbReference type="RefSeq" id="WP_084750262.1">
    <property type="nucleotide sequence ID" value="NZ_CP020563.1"/>
</dbReference>
<dbReference type="Proteomes" id="UP000192251">
    <property type="component" value="Chromosome"/>
</dbReference>
<gene>
    <name evidence="2" type="ORF">B7C62_28085</name>
</gene>
<accession>A0ABC8BZU5</accession>
<dbReference type="AlphaFoldDB" id="A0ABC8BZU5"/>
<protein>
    <submittedName>
        <fullName evidence="2">Uncharacterized protein</fullName>
    </submittedName>
</protein>
<dbReference type="EMBL" id="CP020563">
    <property type="protein sequence ID" value="ARF75685.1"/>
    <property type="molecule type" value="Genomic_DNA"/>
</dbReference>
<organism evidence="2 3">
    <name type="scientific">Kitasatospora albolonga</name>
    <dbReference type="NCBI Taxonomy" id="68173"/>
    <lineage>
        <taxon>Bacteria</taxon>
        <taxon>Bacillati</taxon>
        <taxon>Actinomycetota</taxon>
        <taxon>Actinomycetes</taxon>
        <taxon>Kitasatosporales</taxon>
        <taxon>Streptomycetaceae</taxon>
        <taxon>Kitasatospora</taxon>
    </lineage>
</organism>
<evidence type="ECO:0000256" key="1">
    <source>
        <dbReference type="SAM" id="MobiDB-lite"/>
    </source>
</evidence>
<feature type="region of interest" description="Disordered" evidence="1">
    <location>
        <begin position="41"/>
        <end position="73"/>
    </location>
</feature>
<reference evidence="2 3" key="1">
    <citation type="submission" date="2017-04" db="EMBL/GenBank/DDBJ databases">
        <title>The complete genome sequence of Streptomyces albolongus YIM 101047, the producer of novel bafilomycins and novel odoriferous sesquiterpenoids.</title>
        <authorList>
            <person name="Yin M."/>
            <person name="Jiang Y."/>
        </authorList>
    </citation>
    <scope>NUCLEOTIDE SEQUENCE [LARGE SCALE GENOMIC DNA]</scope>
    <source>
        <strain evidence="2 3">YIM 101047</strain>
    </source>
</reference>
<keyword evidence="3" id="KW-1185">Reference proteome</keyword>
<dbReference type="KEGG" id="kab:B7C62_28085"/>
<sequence length="73" mass="7664">MRVRMKVTVSGTRDGEPWPEKGSVVDLPDGEAKQLIAAGIAAEPDDEPEVEEATAPPAEASTPTGRKPVAKPK</sequence>
<proteinExistence type="predicted"/>
<name>A0ABC8BZU5_9ACTN</name>
<feature type="compositionally biased region" description="Acidic residues" evidence="1">
    <location>
        <begin position="43"/>
        <end position="52"/>
    </location>
</feature>
<evidence type="ECO:0000313" key="3">
    <source>
        <dbReference type="Proteomes" id="UP000192251"/>
    </source>
</evidence>